<sequence length="208" mass="23361">MAYHSITGSYTTLAGHKVQISLIGINTVRLTIRGSITRYGAAAVDTKGRKRVMWSDPENGLQLVTFSHGDTLGTIHGSSSDFDGLMMFKSNFVSNQWPIPNSYEHIVGQWSGQLGHLNISTTSSNGFVIRSNNWEMNDLNYYVACEIKQINNGVLNVTSQDLGMREVIILIDVDSNTMQIEPNWEPHQRYYFHPGAFNQSGRVKFEIE</sequence>
<reference evidence="1 2" key="1">
    <citation type="submission" date="2021-04" db="EMBL/GenBank/DDBJ databases">
        <authorList>
            <person name="Bliznina A."/>
        </authorList>
    </citation>
    <scope>NUCLEOTIDE SEQUENCE [LARGE SCALE GENOMIC DNA]</scope>
</reference>
<evidence type="ECO:0000313" key="2">
    <source>
        <dbReference type="Proteomes" id="UP001158576"/>
    </source>
</evidence>
<proteinExistence type="predicted"/>
<name>A0ABN7T5F3_OIKDI</name>
<organism evidence="1 2">
    <name type="scientific">Oikopleura dioica</name>
    <name type="common">Tunicate</name>
    <dbReference type="NCBI Taxonomy" id="34765"/>
    <lineage>
        <taxon>Eukaryota</taxon>
        <taxon>Metazoa</taxon>
        <taxon>Chordata</taxon>
        <taxon>Tunicata</taxon>
        <taxon>Appendicularia</taxon>
        <taxon>Copelata</taxon>
        <taxon>Oikopleuridae</taxon>
        <taxon>Oikopleura</taxon>
    </lineage>
</organism>
<gene>
    <name evidence="1" type="ORF">OKIOD_LOCUS15765</name>
</gene>
<dbReference type="Proteomes" id="UP001158576">
    <property type="component" value="Chromosome 2"/>
</dbReference>
<protein>
    <submittedName>
        <fullName evidence="1">Oidioi.mRNA.OKI2018_I69.chr2.g7000.t1.cds</fullName>
    </submittedName>
</protein>
<keyword evidence="2" id="KW-1185">Reference proteome</keyword>
<accession>A0ABN7T5F3</accession>
<dbReference type="EMBL" id="OU015567">
    <property type="protein sequence ID" value="CAG5112829.1"/>
    <property type="molecule type" value="Genomic_DNA"/>
</dbReference>
<evidence type="ECO:0000313" key="1">
    <source>
        <dbReference type="EMBL" id="CAG5112829.1"/>
    </source>
</evidence>